<evidence type="ECO:0000313" key="2">
    <source>
        <dbReference type="Proteomes" id="UP000232003"/>
    </source>
</evidence>
<proteinExistence type="predicted"/>
<name>A0A2K8SQH7_9NOSO</name>
<keyword evidence="2" id="KW-1185">Reference proteome</keyword>
<evidence type="ECO:0000313" key="1">
    <source>
        <dbReference type="EMBL" id="AUB37724.1"/>
    </source>
</evidence>
<protein>
    <submittedName>
        <fullName evidence="1">Uncharacterized protein</fullName>
    </submittedName>
</protein>
<sequence>MNAQYPILLYERLRQRLRSVQVPHAQCPMPNAPCPIPYSSIIGLRRSSTSA</sequence>
<accession>A0A2K8SQH7</accession>
<organism evidence="1 2">
    <name type="scientific">Nostoc flagelliforme CCNUN1</name>
    <dbReference type="NCBI Taxonomy" id="2038116"/>
    <lineage>
        <taxon>Bacteria</taxon>
        <taxon>Bacillati</taxon>
        <taxon>Cyanobacteriota</taxon>
        <taxon>Cyanophyceae</taxon>
        <taxon>Nostocales</taxon>
        <taxon>Nostocaceae</taxon>
        <taxon>Nostoc</taxon>
    </lineage>
</organism>
<dbReference type="AlphaFoldDB" id="A0A2K8SQH7"/>
<reference evidence="1 2" key="1">
    <citation type="submission" date="2017-11" db="EMBL/GenBank/DDBJ databases">
        <title>Complete genome of a free-living desiccation-tolerant cyanobacterium and its photosynthetic adaptation to extreme terrestrial habitat.</title>
        <authorList>
            <person name="Shang J."/>
        </authorList>
    </citation>
    <scope>NUCLEOTIDE SEQUENCE [LARGE SCALE GENOMIC DNA]</scope>
    <source>
        <strain evidence="1 2">CCNUN1</strain>
    </source>
</reference>
<gene>
    <name evidence="1" type="ORF">COO91_03671</name>
</gene>
<dbReference type="KEGG" id="nfl:COO91_03671"/>
<dbReference type="Proteomes" id="UP000232003">
    <property type="component" value="Chromosome"/>
</dbReference>
<dbReference type="EMBL" id="CP024785">
    <property type="protein sequence ID" value="AUB37724.1"/>
    <property type="molecule type" value="Genomic_DNA"/>
</dbReference>